<dbReference type="GO" id="GO:0005634">
    <property type="term" value="C:nucleus"/>
    <property type="evidence" value="ECO:0007669"/>
    <property type="project" value="UniProtKB-SubCell"/>
</dbReference>
<reference evidence="8" key="1">
    <citation type="submission" date="2021-02" db="EMBL/GenBank/DDBJ databases">
        <authorList>
            <person name="Nowell W R."/>
        </authorList>
    </citation>
    <scope>NUCLEOTIDE SEQUENCE</scope>
</reference>
<feature type="compositionally biased region" description="Polar residues" evidence="7">
    <location>
        <begin position="33"/>
        <end position="47"/>
    </location>
</feature>
<dbReference type="GO" id="GO:0070182">
    <property type="term" value="F:DNA polymerase binding"/>
    <property type="evidence" value="ECO:0007669"/>
    <property type="project" value="TreeGrafter"/>
</dbReference>
<evidence type="ECO:0000256" key="4">
    <source>
        <dbReference type="ARBA" id="ARBA00023242"/>
    </source>
</evidence>
<feature type="compositionally biased region" description="Acidic residues" evidence="7">
    <location>
        <begin position="1554"/>
        <end position="1595"/>
    </location>
</feature>
<dbReference type="GO" id="GO:0007129">
    <property type="term" value="P:homologous chromosome pairing at meiosis"/>
    <property type="evidence" value="ECO:0007669"/>
    <property type="project" value="TreeGrafter"/>
</dbReference>
<comment type="similarity">
    <text evidence="5">Belongs to the Fanconi anemia protein FANCD2 family.</text>
</comment>
<comment type="subcellular location">
    <subcellularLocation>
        <location evidence="1">Nucleus</location>
    </subcellularLocation>
</comment>
<evidence type="ECO:0000256" key="7">
    <source>
        <dbReference type="SAM" id="MobiDB-lite"/>
    </source>
</evidence>
<keyword evidence="6" id="KW-0175">Coiled coil</keyword>
<keyword evidence="3" id="KW-0832">Ubl conjugation</keyword>
<comment type="caution">
    <text evidence="8">The sequence shown here is derived from an EMBL/GenBank/DDBJ whole genome shotgun (WGS) entry which is preliminary data.</text>
</comment>
<evidence type="ECO:0000256" key="5">
    <source>
        <dbReference type="ARBA" id="ARBA00093456"/>
    </source>
</evidence>
<dbReference type="PANTHER" id="PTHR32086">
    <property type="entry name" value="FANCONI ANEMIA GROUP D2 PROTEIN"/>
    <property type="match status" value="1"/>
</dbReference>
<feature type="compositionally biased region" description="Low complexity" evidence="7">
    <location>
        <begin position="971"/>
        <end position="982"/>
    </location>
</feature>
<dbReference type="GO" id="GO:0031573">
    <property type="term" value="P:mitotic intra-S DNA damage checkpoint signaling"/>
    <property type="evidence" value="ECO:0007669"/>
    <property type="project" value="TreeGrafter"/>
</dbReference>
<evidence type="ECO:0000313" key="9">
    <source>
        <dbReference type="Proteomes" id="UP000663864"/>
    </source>
</evidence>
<dbReference type="PANTHER" id="PTHR32086:SF0">
    <property type="entry name" value="FANCONI ANEMIA GROUP D2 PROTEIN"/>
    <property type="match status" value="1"/>
</dbReference>
<organism evidence="8 9">
    <name type="scientific">Rotaria sordida</name>
    <dbReference type="NCBI Taxonomy" id="392033"/>
    <lineage>
        <taxon>Eukaryota</taxon>
        <taxon>Metazoa</taxon>
        <taxon>Spiralia</taxon>
        <taxon>Gnathifera</taxon>
        <taxon>Rotifera</taxon>
        <taxon>Eurotatoria</taxon>
        <taxon>Bdelloidea</taxon>
        <taxon>Philodinida</taxon>
        <taxon>Philodinidae</taxon>
        <taxon>Rotaria</taxon>
    </lineage>
</organism>
<feature type="coiled-coil region" evidence="6">
    <location>
        <begin position="1205"/>
        <end position="1232"/>
    </location>
</feature>
<feature type="region of interest" description="Disordered" evidence="7">
    <location>
        <begin position="1548"/>
        <end position="1595"/>
    </location>
</feature>
<evidence type="ECO:0000256" key="3">
    <source>
        <dbReference type="ARBA" id="ARBA00022843"/>
    </source>
</evidence>
<evidence type="ECO:0000313" key="8">
    <source>
        <dbReference type="EMBL" id="CAF1222514.1"/>
    </source>
</evidence>
<sequence length="1595" mass="185791">MNRQMGLLRQHEIRATQQVTQKQSTQSLGRIQEYSSTPPQRSQRSAQATNMFITRILDECGLEIKMADEENMNNNDELHLELKVDQGILAKRLSQCLRSSSNTNNNITTTTAKAPVSLKQFETELISFFSNDSIFRSSLLPTSSTDDVSPLRSQQQDSLMRILLCVDELQMFLAKYLLKRLVRFDNKGGDRVLVQNLPLSMIRLILQTFHYLPIGKLTNAKELLYFYLDVIDLIMNNDVRCQMISLVTDIFCDDYLQIDIVTKLEEKLDSTNIDIIKQVLSTLTTIQFNESTDRRIREKIIPMIMTSILDVKVECFNYLFETSTKINMFETILLFRDSATVSGRRSDRLTCSTIDNFQSVQNLFERFEHYFHSSRILFRTCQEKHPITADLCLKINSYFLFDFFIGILLTNRSYYNNLKTFIKKLGEDSSIIRSINLHLTSNLSFVIKYAQYIFRFAIAIFQHLSFGNFPTIITTNNSLSSTNLIHLQIGLQLAFMLIDLLFSISDQIKYISDFHEQIINVLVRMGILFQNRYLQRLYILKLLKRFCYRYKIKMLNCESYLKNLFEYIDTFRGDHLRLVFSILASMYNTGVYNDLNIFITKCLIQPYKEKARGVFGAIEIFRSLLLRHAADLTQVPNNGNIRLDGKMTNHENELKDLLGLVQSSGMQCPQTLALFYDELATILGSANTKQLQKQQQQQFNSSSMQIDTQSLNWFAISAADMFQEAFLNDSNISLTSNSLDINRFTQQTRIVYNFDGQTTNAAILNLANIISKYHQYRTMSDTCSSPILLAPMLRLIVLASWSNIDQVDAVLQCSLRIPDIVSLNDIDIDIPKSLEYYREKLNELSNLSLNILCDVYYYASRLFREICNLLSLGINQNESLITIRLEQLTDIEEYFSICVQICRQKYGFYEPICSNIERNKMKKFTKKITINKIKPNKQQGTKRSVPVTDDEEDERSKSEDEENTNKKKSRTTTTTTTTTVSKPKVKPKTKSKQSSIFDIYEFDIRPLEYITFPYISKYLERLPKSNGKQRLIILRCVSILMGDLHRLLTNNNSSISSIGIIKKRFNTHIAPTTLQTQQIHIDNDNNDENFDENNDDKLDFMTLEYFEMFLIQIINTMKYIHMFMSTTNNNNNNNNTDQSMDTDDDMNCLIDRDQSRDIASRAFYYALDSFYFLLSLFKIKQINWQKDLDKDETCLNYLLKILTKHILLTKKINGKEKEADEQENERIRILKKFFSFTDILNLIDSTRLCQSLELFIQLFEEETHQDELYKIFTAKCRQFLEECSLDVNSSTVISLSKITSVRAVEILLNLYLLHVESNEINSIIDGFIHYSLKIFIRAEKRSKNDNENIDDDTSDSSIVELSTWNMKSTFLVYFRCLFKHFIIKARSIKLPNESKKKNELENICTEWLELNELFRKFVSFVTIDQIYAKNPMVISTILRCSKQYIDVFRARAMPTLDLYFLHDTYGIKQLLTILQKSTRLLQSLCNMVKKDQKHMSCIRLIPALKRTLEMLMCRAKLMVDINNCPANVFCIGQLKAKDLKGNELADLTYRQQHEEDEHENSSTIDEDSNDVQPDQDEEDEEEQNEEEEEEEENGE</sequence>
<dbReference type="GO" id="GO:0000793">
    <property type="term" value="C:condensed chromosome"/>
    <property type="evidence" value="ECO:0007669"/>
    <property type="project" value="TreeGrafter"/>
</dbReference>
<feature type="region of interest" description="Disordered" evidence="7">
    <location>
        <begin position="935"/>
        <end position="987"/>
    </location>
</feature>
<proteinExistence type="inferred from homology"/>
<keyword evidence="4" id="KW-0539">Nucleus</keyword>
<keyword evidence="2" id="KW-1017">Isopeptide bond</keyword>
<dbReference type="EMBL" id="CAJNOT010001591">
    <property type="protein sequence ID" value="CAF1222514.1"/>
    <property type="molecule type" value="Genomic_DNA"/>
</dbReference>
<evidence type="ECO:0000256" key="2">
    <source>
        <dbReference type="ARBA" id="ARBA00022499"/>
    </source>
</evidence>
<accession>A0A814Y091</accession>
<dbReference type="GO" id="GO:1990918">
    <property type="term" value="P:double-strand break repair involved in meiotic recombination"/>
    <property type="evidence" value="ECO:0007669"/>
    <property type="project" value="TreeGrafter"/>
</dbReference>
<feature type="region of interest" description="Disordered" evidence="7">
    <location>
        <begin position="1"/>
        <end position="47"/>
    </location>
</feature>
<dbReference type="GO" id="GO:0036297">
    <property type="term" value="P:interstrand cross-link repair"/>
    <property type="evidence" value="ECO:0007669"/>
    <property type="project" value="TreeGrafter"/>
</dbReference>
<name>A0A814Y091_9BILA</name>
<protein>
    <submittedName>
        <fullName evidence="8">Uncharacterized protein</fullName>
    </submittedName>
</protein>
<gene>
    <name evidence="8" type="ORF">ZHD862_LOCUS23941</name>
</gene>
<dbReference type="Pfam" id="PF14631">
    <property type="entry name" value="FancD2"/>
    <property type="match status" value="3"/>
</dbReference>
<dbReference type="InterPro" id="IPR029448">
    <property type="entry name" value="FANCD2"/>
</dbReference>
<feature type="compositionally biased region" description="Low complexity" evidence="7">
    <location>
        <begin position="16"/>
        <end position="27"/>
    </location>
</feature>
<evidence type="ECO:0000256" key="6">
    <source>
        <dbReference type="SAM" id="Coils"/>
    </source>
</evidence>
<evidence type="ECO:0000256" key="1">
    <source>
        <dbReference type="ARBA" id="ARBA00004123"/>
    </source>
</evidence>
<dbReference type="Proteomes" id="UP000663864">
    <property type="component" value="Unassembled WGS sequence"/>
</dbReference>